<evidence type="ECO:0000256" key="1">
    <source>
        <dbReference type="ARBA" id="ARBA00012513"/>
    </source>
</evidence>
<evidence type="ECO:0000256" key="7">
    <source>
        <dbReference type="ARBA" id="ARBA00048679"/>
    </source>
</evidence>
<dbReference type="GO" id="GO:0005524">
    <property type="term" value="F:ATP binding"/>
    <property type="evidence" value="ECO:0007669"/>
    <property type="project" value="UniProtKB-KW"/>
</dbReference>
<organism evidence="8">
    <name type="scientific">marine sediment metagenome</name>
    <dbReference type="NCBI Taxonomy" id="412755"/>
    <lineage>
        <taxon>unclassified sequences</taxon>
        <taxon>metagenomes</taxon>
        <taxon>ecological metagenomes</taxon>
    </lineage>
</organism>
<evidence type="ECO:0000256" key="5">
    <source>
        <dbReference type="ARBA" id="ARBA00022840"/>
    </source>
</evidence>
<dbReference type="PANTHER" id="PTHR12209:SF0">
    <property type="entry name" value="EKC_KEOPS COMPLEX SUBUNIT TP53RK"/>
    <property type="match status" value="1"/>
</dbReference>
<dbReference type="GO" id="GO:0005829">
    <property type="term" value="C:cytosol"/>
    <property type="evidence" value="ECO:0007669"/>
    <property type="project" value="TreeGrafter"/>
</dbReference>
<evidence type="ECO:0000256" key="3">
    <source>
        <dbReference type="ARBA" id="ARBA00022741"/>
    </source>
</evidence>
<proteinExistence type="predicted"/>
<sequence>MFFQQGAEANIIKVRNWIIKDRVKKGYRIPELDIKIRGRRTKSEAKLLEKASKVINCPTPFLQPSIRNSSKLKMPFIDGKKLSDYLDKFPLKKQKEV</sequence>
<dbReference type="GO" id="GO:0070525">
    <property type="term" value="P:tRNA threonylcarbamoyladenosine metabolic process"/>
    <property type="evidence" value="ECO:0007669"/>
    <property type="project" value="TreeGrafter"/>
</dbReference>
<dbReference type="Gene3D" id="3.30.200.20">
    <property type="entry name" value="Phosphorylase Kinase, domain 1"/>
    <property type="match status" value="1"/>
</dbReference>
<dbReference type="GO" id="GO:0005634">
    <property type="term" value="C:nucleus"/>
    <property type="evidence" value="ECO:0007669"/>
    <property type="project" value="TreeGrafter"/>
</dbReference>
<protein>
    <recommendedName>
        <fullName evidence="1">non-specific serine/threonine protein kinase</fullName>
        <ecNumber evidence="1">2.7.11.1</ecNumber>
    </recommendedName>
</protein>
<dbReference type="PANTHER" id="PTHR12209">
    <property type="entry name" value="NON-SPECIFIC SERINE/THREONINE PROTEIN KINASE"/>
    <property type="match status" value="1"/>
</dbReference>
<reference evidence="8" key="1">
    <citation type="journal article" date="2014" name="Front. Microbiol.">
        <title>High frequency of phylogenetically diverse reductive dehalogenase-homologous genes in deep subseafloor sedimentary metagenomes.</title>
        <authorList>
            <person name="Kawai M."/>
            <person name="Futagami T."/>
            <person name="Toyoda A."/>
            <person name="Takaki Y."/>
            <person name="Nishi S."/>
            <person name="Hori S."/>
            <person name="Arai W."/>
            <person name="Tsubouchi T."/>
            <person name="Morono Y."/>
            <person name="Uchiyama I."/>
            <person name="Ito T."/>
            <person name="Fujiyama A."/>
            <person name="Inagaki F."/>
            <person name="Takami H."/>
        </authorList>
    </citation>
    <scope>NUCLEOTIDE SEQUENCE</scope>
    <source>
        <strain evidence="8">Expedition CK06-06</strain>
    </source>
</reference>
<dbReference type="EMBL" id="BARV01013973">
    <property type="protein sequence ID" value="GAI28049.1"/>
    <property type="molecule type" value="Genomic_DNA"/>
</dbReference>
<evidence type="ECO:0000313" key="8">
    <source>
        <dbReference type="EMBL" id="GAI28049.1"/>
    </source>
</evidence>
<comment type="catalytic activity">
    <reaction evidence="7">
        <text>L-seryl-[protein] + ATP = O-phospho-L-seryl-[protein] + ADP + H(+)</text>
        <dbReference type="Rhea" id="RHEA:17989"/>
        <dbReference type="Rhea" id="RHEA-COMP:9863"/>
        <dbReference type="Rhea" id="RHEA-COMP:11604"/>
        <dbReference type="ChEBI" id="CHEBI:15378"/>
        <dbReference type="ChEBI" id="CHEBI:29999"/>
        <dbReference type="ChEBI" id="CHEBI:30616"/>
        <dbReference type="ChEBI" id="CHEBI:83421"/>
        <dbReference type="ChEBI" id="CHEBI:456216"/>
        <dbReference type="EC" id="2.7.11.1"/>
    </reaction>
</comment>
<evidence type="ECO:0000256" key="6">
    <source>
        <dbReference type="ARBA" id="ARBA00047899"/>
    </source>
</evidence>
<name>X1PAV9_9ZZZZ</name>
<keyword evidence="4" id="KW-0418">Kinase</keyword>
<dbReference type="EC" id="2.7.11.1" evidence="1"/>
<keyword evidence="5" id="KW-0067">ATP-binding</keyword>
<comment type="catalytic activity">
    <reaction evidence="6">
        <text>L-threonyl-[protein] + ATP = O-phospho-L-threonyl-[protein] + ADP + H(+)</text>
        <dbReference type="Rhea" id="RHEA:46608"/>
        <dbReference type="Rhea" id="RHEA-COMP:11060"/>
        <dbReference type="Rhea" id="RHEA-COMP:11605"/>
        <dbReference type="ChEBI" id="CHEBI:15378"/>
        <dbReference type="ChEBI" id="CHEBI:30013"/>
        <dbReference type="ChEBI" id="CHEBI:30616"/>
        <dbReference type="ChEBI" id="CHEBI:61977"/>
        <dbReference type="ChEBI" id="CHEBI:456216"/>
        <dbReference type="EC" id="2.7.11.1"/>
    </reaction>
</comment>
<evidence type="ECO:0000256" key="4">
    <source>
        <dbReference type="ARBA" id="ARBA00022777"/>
    </source>
</evidence>
<gene>
    <name evidence="8" type="ORF">S06H3_24807</name>
</gene>
<dbReference type="GO" id="GO:0000408">
    <property type="term" value="C:EKC/KEOPS complex"/>
    <property type="evidence" value="ECO:0007669"/>
    <property type="project" value="TreeGrafter"/>
</dbReference>
<dbReference type="AlphaFoldDB" id="X1PAV9"/>
<keyword evidence="2" id="KW-0808">Transferase</keyword>
<feature type="non-terminal residue" evidence="8">
    <location>
        <position position="97"/>
    </location>
</feature>
<accession>X1PAV9</accession>
<keyword evidence="3" id="KW-0547">Nucleotide-binding</keyword>
<evidence type="ECO:0000256" key="2">
    <source>
        <dbReference type="ARBA" id="ARBA00022679"/>
    </source>
</evidence>
<comment type="caution">
    <text evidence="8">The sequence shown here is derived from an EMBL/GenBank/DDBJ whole genome shotgun (WGS) entry which is preliminary data.</text>
</comment>
<dbReference type="GO" id="GO:0004674">
    <property type="term" value="F:protein serine/threonine kinase activity"/>
    <property type="evidence" value="ECO:0007669"/>
    <property type="project" value="UniProtKB-EC"/>
</dbReference>